<feature type="domain" description="SnoaL-like" evidence="1">
    <location>
        <begin position="10"/>
        <end position="112"/>
    </location>
</feature>
<organism evidence="2 3">
    <name type="scientific">Pandoraea terrae</name>
    <dbReference type="NCBI Taxonomy" id="1537710"/>
    <lineage>
        <taxon>Bacteria</taxon>
        <taxon>Pseudomonadati</taxon>
        <taxon>Pseudomonadota</taxon>
        <taxon>Betaproteobacteria</taxon>
        <taxon>Burkholderiales</taxon>
        <taxon>Burkholderiaceae</taxon>
        <taxon>Pandoraea</taxon>
    </lineage>
</organism>
<dbReference type="Gene3D" id="3.10.450.50">
    <property type="match status" value="1"/>
</dbReference>
<dbReference type="RefSeq" id="WP_191629227.1">
    <property type="nucleotide sequence ID" value="NZ_CABPRZ010000036.1"/>
</dbReference>
<proteinExistence type="predicted"/>
<gene>
    <name evidence="2" type="ORF">PTE30175_05222</name>
</gene>
<keyword evidence="3" id="KW-1185">Reference proteome</keyword>
<dbReference type="InterPro" id="IPR032710">
    <property type="entry name" value="NTF2-like_dom_sf"/>
</dbReference>
<sequence>MFTPESIEAARRHVEAEVTGDLATTLATFETEPVFELYPVGLRMTGLDATRRYYRHFFDHVAPRFDGSRTASHGEWLGETGLVQEYAITYRYPDGQQKQFRVIGILKFGEHGLTGERIYADEALLRMMFAPVWDELEVIAPDANQDARTGASR</sequence>
<name>A0A5E4ZCC5_9BURK</name>
<evidence type="ECO:0000313" key="2">
    <source>
        <dbReference type="EMBL" id="VVE58327.1"/>
    </source>
</evidence>
<dbReference type="AlphaFoldDB" id="A0A5E4ZCC5"/>
<dbReference type="Pfam" id="PF12680">
    <property type="entry name" value="SnoaL_2"/>
    <property type="match status" value="1"/>
</dbReference>
<dbReference type="Proteomes" id="UP000414233">
    <property type="component" value="Unassembled WGS sequence"/>
</dbReference>
<dbReference type="EMBL" id="CABPRZ010000036">
    <property type="protein sequence ID" value="VVE58327.1"/>
    <property type="molecule type" value="Genomic_DNA"/>
</dbReference>
<evidence type="ECO:0000313" key="3">
    <source>
        <dbReference type="Proteomes" id="UP000414233"/>
    </source>
</evidence>
<accession>A0A5E4ZCC5</accession>
<dbReference type="SUPFAM" id="SSF54427">
    <property type="entry name" value="NTF2-like"/>
    <property type="match status" value="1"/>
</dbReference>
<protein>
    <recommendedName>
        <fullName evidence="1">SnoaL-like domain-containing protein</fullName>
    </recommendedName>
</protein>
<dbReference type="InterPro" id="IPR037401">
    <property type="entry name" value="SnoaL-like"/>
</dbReference>
<evidence type="ECO:0000259" key="1">
    <source>
        <dbReference type="Pfam" id="PF12680"/>
    </source>
</evidence>
<reference evidence="2 3" key="1">
    <citation type="submission" date="2019-08" db="EMBL/GenBank/DDBJ databases">
        <authorList>
            <person name="Peeters C."/>
        </authorList>
    </citation>
    <scope>NUCLEOTIDE SEQUENCE [LARGE SCALE GENOMIC DNA]</scope>
    <source>
        <strain evidence="2 3">LMG 30175</strain>
    </source>
</reference>